<reference evidence="2 3" key="1">
    <citation type="journal article" date="2021" name="BMC Genomics">
        <title>Datura genome reveals duplications of psychoactive alkaloid biosynthetic genes and high mutation rate following tissue culture.</title>
        <authorList>
            <person name="Rajewski A."/>
            <person name="Carter-House D."/>
            <person name="Stajich J."/>
            <person name="Litt A."/>
        </authorList>
    </citation>
    <scope>NUCLEOTIDE SEQUENCE [LARGE SCALE GENOMIC DNA]</scope>
    <source>
        <strain evidence="2">AR-01</strain>
    </source>
</reference>
<evidence type="ECO:0000256" key="1">
    <source>
        <dbReference type="SAM" id="MobiDB-lite"/>
    </source>
</evidence>
<sequence>MEMDLRNGAGSVRDGIRTIGDGIDKSRFGRKLRKTTKSSSLEPMSYQHGLSISESIVTDMEIVAERDREKRNKDVYQLVDDGRCRDFLRLVCNHRVSDLINDQEGDFKIHDSKEKISNEVDESNDKGRKNDPDSETDPHNPTPPAKMGLIRRLEKKVEGASMSFGAAVTQKIL</sequence>
<name>A0ABS8TKR7_DATST</name>
<dbReference type="EMBL" id="JACEIK010001686">
    <property type="protein sequence ID" value="MCD7471466.1"/>
    <property type="molecule type" value="Genomic_DNA"/>
</dbReference>
<gene>
    <name evidence="2" type="ORF">HAX54_011919</name>
</gene>
<accession>A0ABS8TKR7</accession>
<organism evidence="2 3">
    <name type="scientific">Datura stramonium</name>
    <name type="common">Jimsonweed</name>
    <name type="synonym">Common thornapple</name>
    <dbReference type="NCBI Taxonomy" id="4076"/>
    <lineage>
        <taxon>Eukaryota</taxon>
        <taxon>Viridiplantae</taxon>
        <taxon>Streptophyta</taxon>
        <taxon>Embryophyta</taxon>
        <taxon>Tracheophyta</taxon>
        <taxon>Spermatophyta</taxon>
        <taxon>Magnoliopsida</taxon>
        <taxon>eudicotyledons</taxon>
        <taxon>Gunneridae</taxon>
        <taxon>Pentapetalae</taxon>
        <taxon>asterids</taxon>
        <taxon>lamiids</taxon>
        <taxon>Solanales</taxon>
        <taxon>Solanaceae</taxon>
        <taxon>Solanoideae</taxon>
        <taxon>Datureae</taxon>
        <taxon>Datura</taxon>
    </lineage>
</organism>
<evidence type="ECO:0000313" key="3">
    <source>
        <dbReference type="Proteomes" id="UP000823775"/>
    </source>
</evidence>
<keyword evidence="3" id="KW-1185">Reference proteome</keyword>
<feature type="compositionally biased region" description="Basic and acidic residues" evidence="1">
    <location>
        <begin position="110"/>
        <end position="138"/>
    </location>
</feature>
<comment type="caution">
    <text evidence="2">The sequence shown here is derived from an EMBL/GenBank/DDBJ whole genome shotgun (WGS) entry which is preliminary data.</text>
</comment>
<evidence type="ECO:0000313" key="2">
    <source>
        <dbReference type="EMBL" id="MCD7471466.1"/>
    </source>
</evidence>
<feature type="region of interest" description="Disordered" evidence="1">
    <location>
        <begin position="110"/>
        <end position="148"/>
    </location>
</feature>
<dbReference type="Proteomes" id="UP000823775">
    <property type="component" value="Unassembled WGS sequence"/>
</dbReference>
<protein>
    <submittedName>
        <fullName evidence="2">Uncharacterized protein</fullName>
    </submittedName>
</protein>
<proteinExistence type="predicted"/>